<keyword evidence="1" id="KW-1133">Transmembrane helix</keyword>
<keyword evidence="1" id="KW-0472">Membrane</keyword>
<dbReference type="GO" id="GO:0080120">
    <property type="term" value="P:CAAX-box protein maturation"/>
    <property type="evidence" value="ECO:0007669"/>
    <property type="project" value="UniProtKB-ARBA"/>
</dbReference>
<dbReference type="GO" id="GO:0004175">
    <property type="term" value="F:endopeptidase activity"/>
    <property type="evidence" value="ECO:0007669"/>
    <property type="project" value="UniProtKB-ARBA"/>
</dbReference>
<gene>
    <name evidence="3" type="ORF">DU75_06175</name>
</gene>
<feature type="transmembrane region" description="Helical" evidence="1">
    <location>
        <begin position="156"/>
        <end position="173"/>
    </location>
</feature>
<evidence type="ECO:0000313" key="4">
    <source>
        <dbReference type="Proteomes" id="UP000034692"/>
    </source>
</evidence>
<accession>A0A0F8QJN3</accession>
<reference evidence="3 4" key="1">
    <citation type="journal article" date="2015" name="ISME J.">
        <title>Genomic and phenotypic differentiation among Methanosarcina mazei populations from Columbia River sediment.</title>
        <authorList>
            <person name="Youngblut N.D."/>
            <person name="Wirth J.S."/>
            <person name="Henriksen J.R."/>
            <person name="Smith M."/>
            <person name="Simon H."/>
            <person name="Metcalf W.W."/>
            <person name="Whitaker R.J."/>
        </authorList>
    </citation>
    <scope>NUCLEOTIDE SEQUENCE [LARGE SCALE GENOMIC DNA]</scope>
    <source>
        <strain evidence="3 4">1.H.A.2.7</strain>
    </source>
</reference>
<feature type="non-terminal residue" evidence="3">
    <location>
        <position position="1"/>
    </location>
</feature>
<dbReference type="Proteomes" id="UP000034692">
    <property type="component" value="Unassembled WGS sequence"/>
</dbReference>
<evidence type="ECO:0000313" key="3">
    <source>
        <dbReference type="EMBL" id="KKH65770.1"/>
    </source>
</evidence>
<proteinExistence type="predicted"/>
<feature type="transmembrane region" description="Helical" evidence="1">
    <location>
        <begin position="29"/>
        <end position="48"/>
    </location>
</feature>
<dbReference type="EMBL" id="JJQO01000123">
    <property type="protein sequence ID" value="KKH65770.1"/>
    <property type="molecule type" value="Genomic_DNA"/>
</dbReference>
<evidence type="ECO:0000259" key="2">
    <source>
        <dbReference type="Pfam" id="PF02517"/>
    </source>
</evidence>
<evidence type="ECO:0000256" key="1">
    <source>
        <dbReference type="SAM" id="Phobius"/>
    </source>
</evidence>
<comment type="caution">
    <text evidence="3">The sequence shown here is derived from an EMBL/GenBank/DDBJ whole genome shotgun (WGS) entry which is preliminary data.</text>
</comment>
<keyword evidence="1" id="KW-0812">Transmembrane</keyword>
<dbReference type="PATRIC" id="fig|2209.54.peg.1337"/>
<dbReference type="AlphaFoldDB" id="A0A0F8QJN3"/>
<feature type="transmembrane region" description="Helical" evidence="1">
    <location>
        <begin position="68"/>
        <end position="90"/>
    </location>
</feature>
<dbReference type="InterPro" id="IPR003675">
    <property type="entry name" value="Rce1/LyrA-like_dom"/>
</dbReference>
<feature type="transmembrane region" description="Helical" evidence="1">
    <location>
        <begin position="179"/>
        <end position="196"/>
    </location>
</feature>
<protein>
    <recommendedName>
        <fullName evidence="2">CAAX prenyl protease 2/Lysostaphin resistance protein A-like domain-containing protein</fullName>
    </recommendedName>
</protein>
<feature type="domain" description="CAAX prenyl protease 2/Lysostaphin resistance protein A-like" evidence="2">
    <location>
        <begin position="119"/>
        <end position="213"/>
    </location>
</feature>
<organism evidence="3 4">
    <name type="scientific">Methanosarcina mazei</name>
    <name type="common">Methanosarcina frisia</name>
    <dbReference type="NCBI Taxonomy" id="2209"/>
    <lineage>
        <taxon>Archaea</taxon>
        <taxon>Methanobacteriati</taxon>
        <taxon>Methanobacteriota</taxon>
        <taxon>Stenosarchaea group</taxon>
        <taxon>Methanomicrobia</taxon>
        <taxon>Methanosarcinales</taxon>
        <taxon>Methanosarcinaceae</taxon>
        <taxon>Methanosarcina</taxon>
    </lineage>
</organism>
<dbReference type="RefSeq" id="WP_048042410.1">
    <property type="nucleotide sequence ID" value="NZ_JJQO01000123.1"/>
</dbReference>
<feature type="transmembrane region" description="Helical" evidence="1">
    <location>
        <begin position="7"/>
        <end position="23"/>
    </location>
</feature>
<sequence length="224" mass="24669">VVVMGIYILLIALGGGINLSLTFTEIISYVKVAVYTCIGMHLCSRLSIKDMPLLRKLFKNDNNEKINLKGYIFSAVGVIVGSVGFSYILFKLTKPGISEALKRTIDNGDAVTDLGASPSVDIILLLLGIVITEEIVFRFVIPNYLAVKFKLGENKYWITIVISSILWALAHANTLDPEWIKFVQIFPVGIVLGVMYKRYGLESCIIAHGGFNILMMYVSTGLIG</sequence>
<feature type="transmembrane region" description="Helical" evidence="1">
    <location>
        <begin position="122"/>
        <end position="144"/>
    </location>
</feature>
<dbReference type="Pfam" id="PF02517">
    <property type="entry name" value="Rce1-like"/>
    <property type="match status" value="1"/>
</dbReference>
<feature type="transmembrane region" description="Helical" evidence="1">
    <location>
        <begin position="203"/>
        <end position="223"/>
    </location>
</feature>
<name>A0A0F8QJN3_METMZ</name>